<evidence type="ECO:0000256" key="1">
    <source>
        <dbReference type="SAM" id="SignalP"/>
    </source>
</evidence>
<organism evidence="2">
    <name type="scientific">Aureoumbra lagunensis</name>
    <dbReference type="NCBI Taxonomy" id="44058"/>
    <lineage>
        <taxon>Eukaryota</taxon>
        <taxon>Sar</taxon>
        <taxon>Stramenopiles</taxon>
        <taxon>Ochrophyta</taxon>
        <taxon>Pelagophyceae</taxon>
        <taxon>Pelagomonadales</taxon>
        <taxon>Aureoumbra</taxon>
    </lineage>
</organism>
<protein>
    <submittedName>
        <fullName evidence="2">Uncharacterized protein</fullName>
    </submittedName>
</protein>
<feature type="chain" id="PRO_5031208849" evidence="1">
    <location>
        <begin position="18"/>
        <end position="288"/>
    </location>
</feature>
<keyword evidence="1" id="KW-0732">Signal</keyword>
<name>A0A7S3NND2_9STRA</name>
<dbReference type="EMBL" id="HBIJ01018870">
    <property type="protein sequence ID" value="CAE0371648.1"/>
    <property type="molecule type" value="Transcribed_RNA"/>
</dbReference>
<gene>
    <name evidence="2" type="ORF">ALAG00032_LOCUS12430</name>
</gene>
<proteinExistence type="predicted"/>
<accession>A0A7S3NND2</accession>
<sequence length="288" mass="31608">MMKLLTSFILLGVTVRGDDLSQDIFDDQEGGYLYTQIFGEDLGAGADDGNVNQQSPNDISFFVNSDKAREKFLSNFNNDAVAVQDFEDVSQVDSFTDPSSNINIKITYSIDNNGNFQNKDLDIANVTSDLGLFGKFDVNSTNMEGINFLLNKHLGAHKFCIEFSPAVIAFGFLGWENDAVPMVLNVFDASNQEISSITVNHTNVTDHSVIWFSFIDSNQPFTKIEMLKDGGNDGHGIDLITVATQLDGLGVQCSRDEECGCCMCCTTPSSPIRRNLLYAGFDGECEVC</sequence>
<evidence type="ECO:0000313" key="2">
    <source>
        <dbReference type="EMBL" id="CAE0371648.1"/>
    </source>
</evidence>
<feature type="signal peptide" evidence="1">
    <location>
        <begin position="1"/>
        <end position="17"/>
    </location>
</feature>
<dbReference type="AlphaFoldDB" id="A0A7S3NND2"/>
<reference evidence="2" key="1">
    <citation type="submission" date="2021-01" db="EMBL/GenBank/DDBJ databases">
        <authorList>
            <person name="Corre E."/>
            <person name="Pelletier E."/>
            <person name="Niang G."/>
            <person name="Scheremetjew M."/>
            <person name="Finn R."/>
            <person name="Kale V."/>
            <person name="Holt S."/>
            <person name="Cochrane G."/>
            <person name="Meng A."/>
            <person name="Brown T."/>
            <person name="Cohen L."/>
        </authorList>
    </citation>
    <scope>NUCLEOTIDE SEQUENCE</scope>
    <source>
        <strain evidence="2">CCMP1510</strain>
    </source>
</reference>